<evidence type="ECO:0000313" key="9">
    <source>
        <dbReference type="EMBL" id="KIO78532.1"/>
    </source>
</evidence>
<dbReference type="InterPro" id="IPR016163">
    <property type="entry name" value="Ald_DH_C"/>
</dbReference>
<dbReference type="SUPFAM" id="SSF53720">
    <property type="entry name" value="ALDH-like"/>
    <property type="match status" value="1"/>
</dbReference>
<evidence type="ECO:0000256" key="3">
    <source>
        <dbReference type="ARBA" id="ARBA00023027"/>
    </source>
</evidence>
<dbReference type="GO" id="GO:0006081">
    <property type="term" value="P:aldehyde metabolic process"/>
    <property type="evidence" value="ECO:0007669"/>
    <property type="project" value="InterPro"/>
</dbReference>
<reference evidence="9 10" key="1">
    <citation type="submission" date="2015-01" db="EMBL/GenBank/DDBJ databases">
        <title>Draft genome sequence of Pedobacter sp. NL19 isolated from sludge of an effluent treatment pond in an abandoned uranium mine.</title>
        <authorList>
            <person name="Santos T."/>
            <person name="Caetano T."/>
            <person name="Covas C."/>
            <person name="Cruz A."/>
            <person name="Mendo S."/>
        </authorList>
    </citation>
    <scope>NUCLEOTIDE SEQUENCE [LARGE SCALE GENOMIC DNA]</scope>
    <source>
        <strain evidence="9 10">NL19</strain>
    </source>
</reference>
<protein>
    <recommendedName>
        <fullName evidence="4">Aldehyde dehydrogenase</fullName>
    </recommendedName>
</protein>
<dbReference type="Proteomes" id="UP000032049">
    <property type="component" value="Unassembled WGS sequence"/>
</dbReference>
<gene>
    <name evidence="9" type="ORF">TH53_03235</name>
</gene>
<evidence type="ECO:0000256" key="6">
    <source>
        <dbReference type="PROSITE-ProRule" id="PRU10007"/>
    </source>
</evidence>
<dbReference type="PANTHER" id="PTHR43570">
    <property type="entry name" value="ALDEHYDE DEHYDROGENASE"/>
    <property type="match status" value="1"/>
</dbReference>
<evidence type="ECO:0000256" key="5">
    <source>
        <dbReference type="PIRSR" id="PIRSR036492-1"/>
    </source>
</evidence>
<feature type="active site" evidence="5">
    <location>
        <position position="245"/>
    </location>
</feature>
<dbReference type="EMBL" id="JXRA01000012">
    <property type="protein sequence ID" value="KIO78532.1"/>
    <property type="molecule type" value="Genomic_DNA"/>
</dbReference>
<dbReference type="GO" id="GO:0004029">
    <property type="term" value="F:aldehyde dehydrogenase (NAD+) activity"/>
    <property type="evidence" value="ECO:0007669"/>
    <property type="project" value="TreeGrafter"/>
</dbReference>
<dbReference type="AlphaFoldDB" id="A0A0D0GMV4"/>
<dbReference type="STRING" id="1503925.TH53_03235"/>
<evidence type="ECO:0000256" key="1">
    <source>
        <dbReference type="ARBA" id="ARBA00009986"/>
    </source>
</evidence>
<evidence type="ECO:0000256" key="2">
    <source>
        <dbReference type="ARBA" id="ARBA00023002"/>
    </source>
</evidence>
<dbReference type="InterPro" id="IPR015590">
    <property type="entry name" value="Aldehyde_DH_dom"/>
</dbReference>
<dbReference type="InterPro" id="IPR016162">
    <property type="entry name" value="Ald_DH_N"/>
</dbReference>
<feature type="domain" description="Aldehyde dehydrogenase" evidence="8">
    <location>
        <begin position="8"/>
        <end position="435"/>
    </location>
</feature>
<keyword evidence="10" id="KW-1185">Reference proteome</keyword>
<dbReference type="GO" id="GO:0005737">
    <property type="term" value="C:cytoplasm"/>
    <property type="evidence" value="ECO:0007669"/>
    <property type="project" value="TreeGrafter"/>
</dbReference>
<dbReference type="InterPro" id="IPR012394">
    <property type="entry name" value="Aldehyde_DH_NAD(P)"/>
</dbReference>
<evidence type="ECO:0000256" key="4">
    <source>
        <dbReference type="PIRNR" id="PIRNR036492"/>
    </source>
</evidence>
<accession>A0A0D0GMV4</accession>
<comment type="caution">
    <text evidence="9">The sequence shown here is derived from an EMBL/GenBank/DDBJ whole genome shotgun (WGS) entry which is preliminary data.</text>
</comment>
<evidence type="ECO:0000313" key="10">
    <source>
        <dbReference type="Proteomes" id="UP000032049"/>
    </source>
</evidence>
<dbReference type="RefSeq" id="WP_041878280.1">
    <property type="nucleotide sequence ID" value="NZ_CP157278.1"/>
</dbReference>
<evidence type="ECO:0000259" key="8">
    <source>
        <dbReference type="Pfam" id="PF00171"/>
    </source>
</evidence>
<dbReference type="PIRSF" id="PIRSF036492">
    <property type="entry name" value="ALDH"/>
    <property type="match status" value="1"/>
</dbReference>
<dbReference type="FunFam" id="3.40.309.10:FF:000003">
    <property type="entry name" value="Aldehyde dehydrogenase"/>
    <property type="match status" value="1"/>
</dbReference>
<dbReference type="Gene3D" id="3.40.605.10">
    <property type="entry name" value="Aldehyde Dehydrogenase, Chain A, domain 1"/>
    <property type="match status" value="1"/>
</dbReference>
<dbReference type="PROSITE" id="PS00070">
    <property type="entry name" value="ALDEHYDE_DEHYDR_CYS"/>
    <property type="match status" value="1"/>
</dbReference>
<keyword evidence="3" id="KW-0520">NAD</keyword>
<dbReference type="InterPro" id="IPR029510">
    <property type="entry name" value="Ald_DH_CS_GLU"/>
</dbReference>
<dbReference type="FunFam" id="3.40.605.10:FF:000004">
    <property type="entry name" value="Aldehyde dehydrogenase"/>
    <property type="match status" value="1"/>
</dbReference>
<dbReference type="InterPro" id="IPR016161">
    <property type="entry name" value="Ald_DH/histidinol_DH"/>
</dbReference>
<dbReference type="PANTHER" id="PTHR43570:SF20">
    <property type="entry name" value="ALDEHYDE DEHYDROGENASE ALDX-RELATED"/>
    <property type="match status" value="1"/>
</dbReference>
<sequence>MTSIINSVFEAQQKNKYTLRLSTATERIDKLHLLKSAIAEHEEEVYAALQRDLRKSKFEAAVTELIFTYSEIDFAIKNLRNWMQPKYAGKSIASLLARNRIYYEPKGVCLIISPWNYPFQLLMSPLTSAIAAGNCVILKPSEFSAATSAVIAKIIRKVFNKNEVACFEGDDSVSKTLLTLPFDHIFFTGSTVVGKIVMKAAAEHLTSVTLELGGKSPVIIDETAGIKNAAEKIAWGKLVNAGQTCIAPDYVFVHETKIEEFITHYKSAAEDMFLHKNGQANESAYAKIINMRHFDRLTGLIRDAVKKGAEIAWGGDSVILEHTIYPTVLRNVDFDSRIMQEEIFGPVLPVIPYTNLETPVRIINEKSKPLALYIFSESKSNIKHLLKSTSSGGACVNDVLIHISNPNLPFGGVNESGTGSCHGIFGFKTFSHERAVVFQSKANLSGMIYPPYDKKGWILKMLEKLM</sequence>
<comment type="similarity">
    <text evidence="1 4 7">Belongs to the aldehyde dehydrogenase family.</text>
</comment>
<name>A0A0D0GMV4_9SPHI</name>
<dbReference type="OrthoDB" id="781568at2"/>
<dbReference type="Gene3D" id="3.40.309.10">
    <property type="entry name" value="Aldehyde Dehydrogenase, Chain A, domain 2"/>
    <property type="match status" value="1"/>
</dbReference>
<keyword evidence="2 4" id="KW-0560">Oxidoreductase</keyword>
<proteinExistence type="inferred from homology"/>
<dbReference type="Pfam" id="PF00171">
    <property type="entry name" value="Aldedh"/>
    <property type="match status" value="1"/>
</dbReference>
<dbReference type="InterPro" id="IPR016160">
    <property type="entry name" value="Ald_DH_CS_CYS"/>
</dbReference>
<organism evidence="9 10">
    <name type="scientific">Pedobacter lusitanus</name>
    <dbReference type="NCBI Taxonomy" id="1503925"/>
    <lineage>
        <taxon>Bacteria</taxon>
        <taxon>Pseudomonadati</taxon>
        <taxon>Bacteroidota</taxon>
        <taxon>Sphingobacteriia</taxon>
        <taxon>Sphingobacteriales</taxon>
        <taxon>Sphingobacteriaceae</taxon>
        <taxon>Pedobacter</taxon>
    </lineage>
</organism>
<dbReference type="CDD" id="cd07134">
    <property type="entry name" value="ALDH_AlkH-like"/>
    <property type="match status" value="1"/>
</dbReference>
<feature type="active site" evidence="5 6">
    <location>
        <position position="211"/>
    </location>
</feature>
<evidence type="ECO:0000256" key="7">
    <source>
        <dbReference type="RuleBase" id="RU003345"/>
    </source>
</evidence>
<dbReference type="PROSITE" id="PS00687">
    <property type="entry name" value="ALDEHYDE_DEHYDR_GLU"/>
    <property type="match status" value="1"/>
</dbReference>